<evidence type="ECO:0000256" key="1">
    <source>
        <dbReference type="SAM" id="MobiDB-lite"/>
    </source>
</evidence>
<dbReference type="EMBL" id="JH725206">
    <property type="protein sequence ID" value="EJP61510.1"/>
    <property type="molecule type" value="Genomic_DNA"/>
</dbReference>
<evidence type="ECO:0000313" key="2">
    <source>
        <dbReference type="EMBL" id="EJP61510.1"/>
    </source>
</evidence>
<dbReference type="HOGENOM" id="CLU_2236102_0_0_1"/>
<dbReference type="AlphaFoldDB" id="J4VSD3"/>
<sequence>MAEPVMTNIEPKTPAGNESPHDGLLLPRARLDAGKIPLTSWTPSSEEERRIFRVWKGFTLAERTKDTVSWIWDYGVEIQSEASRQRCSQIKQTKSGPVFVCLTTF</sequence>
<dbReference type="RefSeq" id="XP_008602853.1">
    <property type="nucleotide sequence ID" value="XM_008604631.1"/>
</dbReference>
<name>J4VSD3_BEAB2</name>
<organism evidence="2 3">
    <name type="scientific">Beauveria bassiana (strain ARSEF 2860)</name>
    <name type="common">White muscardine disease fungus</name>
    <name type="synonym">Tritirachium shiotae</name>
    <dbReference type="NCBI Taxonomy" id="655819"/>
    <lineage>
        <taxon>Eukaryota</taxon>
        <taxon>Fungi</taxon>
        <taxon>Dikarya</taxon>
        <taxon>Ascomycota</taxon>
        <taxon>Pezizomycotina</taxon>
        <taxon>Sordariomycetes</taxon>
        <taxon>Hypocreomycetidae</taxon>
        <taxon>Hypocreales</taxon>
        <taxon>Cordycipitaceae</taxon>
        <taxon>Beauveria</taxon>
    </lineage>
</organism>
<feature type="region of interest" description="Disordered" evidence="1">
    <location>
        <begin position="1"/>
        <end position="25"/>
    </location>
</feature>
<dbReference type="GeneID" id="19892546"/>
<proteinExistence type="predicted"/>
<evidence type="ECO:0000313" key="3">
    <source>
        <dbReference type="Proteomes" id="UP000002762"/>
    </source>
</evidence>
<accession>J4VSD3</accession>
<dbReference type="Proteomes" id="UP000002762">
    <property type="component" value="Unassembled WGS sequence"/>
</dbReference>
<keyword evidence="3" id="KW-1185">Reference proteome</keyword>
<dbReference type="InParanoid" id="J4VSD3"/>
<protein>
    <submittedName>
        <fullName evidence="2">Uncharacterized protein</fullName>
    </submittedName>
</protein>
<reference evidence="2 3" key="1">
    <citation type="journal article" date="2012" name="Sci. Rep.">
        <title>Genomic perspectives on the evolution of fungal entomopathogenicity in Beauveria bassiana.</title>
        <authorList>
            <person name="Xiao G."/>
            <person name="Ying S.H."/>
            <person name="Zheng P."/>
            <person name="Wang Z.L."/>
            <person name="Zhang S."/>
            <person name="Xie X.Q."/>
            <person name="Shang Y."/>
            <person name="St Leger R.J."/>
            <person name="Zhao G.P."/>
            <person name="Wang C."/>
            <person name="Feng M.G."/>
        </authorList>
    </citation>
    <scope>NUCLEOTIDE SEQUENCE [LARGE SCALE GENOMIC DNA]</scope>
    <source>
        <strain evidence="2 3">ARSEF 2860</strain>
    </source>
</reference>
<gene>
    <name evidence="2" type="ORF">BBA_09534</name>
</gene>